<dbReference type="InterPro" id="IPR029063">
    <property type="entry name" value="SAM-dependent_MTases_sf"/>
</dbReference>
<evidence type="ECO:0000313" key="10">
    <source>
        <dbReference type="EMBL" id="NDW23131.1"/>
    </source>
</evidence>
<organism evidence="10 11">
    <name type="scientific">Alteromonas hispanica</name>
    <dbReference type="NCBI Taxonomy" id="315421"/>
    <lineage>
        <taxon>Bacteria</taxon>
        <taxon>Pseudomonadati</taxon>
        <taxon>Pseudomonadota</taxon>
        <taxon>Gammaproteobacteria</taxon>
        <taxon>Alteromonadales</taxon>
        <taxon>Alteromonadaceae</taxon>
        <taxon>Alteromonas/Salinimonas group</taxon>
        <taxon>Alteromonas</taxon>
    </lineage>
</organism>
<keyword evidence="8 9" id="KW-0949">S-adenosyl-L-methionine</keyword>
<feature type="binding site" evidence="9">
    <location>
        <position position="10"/>
    </location>
    <ligand>
        <name>S-adenosyl-L-methionine</name>
        <dbReference type="ChEBI" id="CHEBI:59789"/>
    </ligand>
</feature>
<keyword evidence="5 9" id="KW-0963">Cytoplasm</keyword>
<dbReference type="PROSITE" id="PS51585">
    <property type="entry name" value="SAM_MT_TPMT"/>
    <property type="match status" value="1"/>
</dbReference>
<comment type="catalytic activity">
    <reaction evidence="1 9">
        <text>S-adenosyl-L-methionine + a thiopurine = S-adenosyl-L-homocysteine + a thiopurine S-methylether.</text>
        <dbReference type="EC" id="2.1.1.67"/>
    </reaction>
</comment>
<dbReference type="FunFam" id="3.40.50.150:FF:000101">
    <property type="entry name" value="Thiopurine S-methyltransferase"/>
    <property type="match status" value="1"/>
</dbReference>
<evidence type="ECO:0000256" key="2">
    <source>
        <dbReference type="ARBA" id="ARBA00004496"/>
    </source>
</evidence>
<dbReference type="Gene3D" id="3.40.50.150">
    <property type="entry name" value="Vaccinia Virus protein VP39"/>
    <property type="match status" value="1"/>
</dbReference>
<evidence type="ECO:0000256" key="9">
    <source>
        <dbReference type="HAMAP-Rule" id="MF_00812"/>
    </source>
</evidence>
<evidence type="ECO:0000256" key="8">
    <source>
        <dbReference type="ARBA" id="ARBA00022691"/>
    </source>
</evidence>
<dbReference type="Proteomes" id="UP000478837">
    <property type="component" value="Unassembled WGS sequence"/>
</dbReference>
<keyword evidence="11" id="KW-1185">Reference proteome</keyword>
<dbReference type="InterPro" id="IPR025835">
    <property type="entry name" value="Thiopurine_S-MeTrfase"/>
</dbReference>
<dbReference type="Pfam" id="PF05724">
    <property type="entry name" value="TPMT"/>
    <property type="match status" value="1"/>
</dbReference>
<dbReference type="AlphaFoldDB" id="A0A6L9MZ57"/>
<dbReference type="EMBL" id="JAAAWP010000015">
    <property type="protein sequence ID" value="NDW23131.1"/>
    <property type="molecule type" value="Genomic_DNA"/>
</dbReference>
<dbReference type="GO" id="GO:0032259">
    <property type="term" value="P:methylation"/>
    <property type="evidence" value="ECO:0007669"/>
    <property type="project" value="UniProtKB-KW"/>
</dbReference>
<evidence type="ECO:0000256" key="5">
    <source>
        <dbReference type="ARBA" id="ARBA00022490"/>
    </source>
</evidence>
<sequence>MEHSFWHSKWNKNEIGFHEPEGNALLVKYSHVLLNVKSDTAESEALVNESASSEKTQKRIFVPLCGKTKDIAWLLSKGCEVVGAELSEIAITQLFEDLNLTPTIESSPKGKVYSASHITIFVGDIFKLTHEDIGEVTGVYDRAALVALPDGLRERYAEHMVSLTRCAPQLLITFDYQQSELQGPPFCVSQSMVENMYKEHYAISLLERSDLEGGLKKKVKADNLVFTLS</sequence>
<accession>A0A6L9MZ57</accession>
<gene>
    <name evidence="9" type="primary">tpm</name>
    <name evidence="10" type="ORF">GTW09_16570</name>
</gene>
<dbReference type="GO" id="GO:0005737">
    <property type="term" value="C:cytoplasm"/>
    <property type="evidence" value="ECO:0007669"/>
    <property type="project" value="UniProtKB-SubCell"/>
</dbReference>
<dbReference type="RefSeq" id="WP_163112760.1">
    <property type="nucleotide sequence ID" value="NZ_JAAAWP010000015.1"/>
</dbReference>
<dbReference type="PANTHER" id="PTHR10259:SF11">
    <property type="entry name" value="THIOPURINE S-METHYLTRANSFERASE"/>
    <property type="match status" value="1"/>
</dbReference>
<dbReference type="PIRSF" id="PIRSF023956">
    <property type="entry name" value="Thiopurine_S-methyltransferase"/>
    <property type="match status" value="1"/>
</dbReference>
<evidence type="ECO:0000256" key="6">
    <source>
        <dbReference type="ARBA" id="ARBA00022603"/>
    </source>
</evidence>
<evidence type="ECO:0000256" key="4">
    <source>
        <dbReference type="ARBA" id="ARBA00011905"/>
    </source>
</evidence>
<dbReference type="EC" id="2.1.1.67" evidence="4 9"/>
<evidence type="ECO:0000256" key="1">
    <source>
        <dbReference type="ARBA" id="ARBA00000903"/>
    </source>
</evidence>
<comment type="caution">
    <text evidence="10">The sequence shown here is derived from an EMBL/GenBank/DDBJ whole genome shotgun (WGS) entry which is preliminary data.</text>
</comment>
<dbReference type="PANTHER" id="PTHR10259">
    <property type="entry name" value="THIOPURINE S-METHYLTRANSFERASE"/>
    <property type="match status" value="1"/>
</dbReference>
<keyword evidence="6 9" id="KW-0489">Methyltransferase</keyword>
<dbReference type="SUPFAM" id="SSF53335">
    <property type="entry name" value="S-adenosyl-L-methionine-dependent methyltransferases"/>
    <property type="match status" value="1"/>
</dbReference>
<dbReference type="InterPro" id="IPR008854">
    <property type="entry name" value="TPMT"/>
</dbReference>
<keyword evidence="7 9" id="KW-0808">Transferase</keyword>
<feature type="binding site" evidence="9">
    <location>
        <position position="64"/>
    </location>
    <ligand>
        <name>S-adenosyl-L-methionine</name>
        <dbReference type="ChEBI" id="CHEBI:59789"/>
    </ligand>
</feature>
<evidence type="ECO:0000256" key="3">
    <source>
        <dbReference type="ARBA" id="ARBA00008145"/>
    </source>
</evidence>
<comment type="subcellular location">
    <subcellularLocation>
        <location evidence="2 9">Cytoplasm</location>
    </subcellularLocation>
</comment>
<dbReference type="GO" id="GO:0008119">
    <property type="term" value="F:thiopurine S-methyltransferase activity"/>
    <property type="evidence" value="ECO:0007669"/>
    <property type="project" value="UniProtKB-UniRule"/>
</dbReference>
<feature type="binding site" evidence="9">
    <location>
        <position position="85"/>
    </location>
    <ligand>
        <name>S-adenosyl-L-methionine</name>
        <dbReference type="ChEBI" id="CHEBI:59789"/>
    </ligand>
</feature>
<evidence type="ECO:0000313" key="11">
    <source>
        <dbReference type="Proteomes" id="UP000478837"/>
    </source>
</evidence>
<name>A0A6L9MZ57_9ALTE</name>
<feature type="binding site" evidence="9">
    <location>
        <position position="142"/>
    </location>
    <ligand>
        <name>S-adenosyl-L-methionine</name>
        <dbReference type="ChEBI" id="CHEBI:59789"/>
    </ligand>
</feature>
<evidence type="ECO:0000256" key="7">
    <source>
        <dbReference type="ARBA" id="ARBA00022679"/>
    </source>
</evidence>
<dbReference type="HAMAP" id="MF_00812">
    <property type="entry name" value="Thiopur_methtran"/>
    <property type="match status" value="1"/>
</dbReference>
<proteinExistence type="inferred from homology"/>
<reference evidence="10 11" key="1">
    <citation type="submission" date="2020-01" db="EMBL/GenBank/DDBJ databases">
        <title>Genomes of bacteria type strains.</title>
        <authorList>
            <person name="Chen J."/>
            <person name="Zhu S."/>
            <person name="Yang J."/>
        </authorList>
    </citation>
    <scope>NUCLEOTIDE SEQUENCE [LARGE SCALE GENOMIC DNA]</scope>
    <source>
        <strain evidence="10 11">LMG 22958</strain>
    </source>
</reference>
<comment type="similarity">
    <text evidence="3 9">Belongs to the class I-like SAM-binding methyltransferase superfamily. TPMT family.</text>
</comment>
<protein>
    <recommendedName>
        <fullName evidence="4 9">Thiopurine S-methyltransferase</fullName>
        <ecNumber evidence="4 9">2.1.1.67</ecNumber>
    </recommendedName>
    <alternativeName>
        <fullName evidence="9">Thiopurine methyltransferase</fullName>
    </alternativeName>
</protein>